<evidence type="ECO:0000256" key="1">
    <source>
        <dbReference type="SAM" id="MobiDB-lite"/>
    </source>
</evidence>
<reference evidence="3" key="2">
    <citation type="submission" date="2019-10" db="EMBL/GenBank/DDBJ databases">
        <title>Conservation and host-specific expression of non-tandemly repeated heterogenous ribosome RNA gene in arbuscular mycorrhizal fungi.</title>
        <authorList>
            <person name="Maeda T."/>
            <person name="Kobayashi Y."/>
            <person name="Nakagawa T."/>
            <person name="Ezawa T."/>
            <person name="Yamaguchi K."/>
            <person name="Bino T."/>
            <person name="Nishimoto Y."/>
            <person name="Shigenobu S."/>
            <person name="Kawaguchi M."/>
        </authorList>
    </citation>
    <scope>NUCLEOTIDE SEQUENCE</scope>
    <source>
        <strain evidence="3">HR1</strain>
    </source>
</reference>
<dbReference type="EMBL" id="BEXD01004025">
    <property type="protein sequence ID" value="GBC05712.1"/>
    <property type="molecule type" value="Genomic_DNA"/>
</dbReference>
<evidence type="ECO:0000313" key="3">
    <source>
        <dbReference type="EMBL" id="GES73557.1"/>
    </source>
</evidence>
<accession>A0A2Z6S9S5</accession>
<feature type="region of interest" description="Disordered" evidence="1">
    <location>
        <begin position="519"/>
        <end position="568"/>
    </location>
</feature>
<dbReference type="Proteomes" id="UP000615446">
    <property type="component" value="Unassembled WGS sequence"/>
</dbReference>
<feature type="compositionally biased region" description="Basic residues" evidence="1">
    <location>
        <begin position="558"/>
        <end position="568"/>
    </location>
</feature>
<proteinExistence type="predicted"/>
<sequence>MMEFCHSQQEQYKLYFARIIVVGGKQFLEATFPSQGDQERILKKDETRIWIKYDKLEFYPPGFKNKEKEKSNSNYMRLDNNEDLGNITTNNESKARTEADQHALNVTKHKGKDKVTKQDEQYTIQKAASFKTTNITEDKQEDDDILWRKLTMTLDDTESWLLKEELKHKAEGSNSNSSSNELEIKFPDENEKEKQVILGSNKNYVKMDDWYDTLDDDWTFPYNQILYKDLKRKEYGSLDEINTYFDMMQHKYDLRGIRFLKEKKNKEATIFVEGHFKENIDFDILLQEPPQEDEGPWFVDRERFNEVKKTYDTIYKHYLPPEEDRELDENNESMVLKNAFGLETGTPEQDPNPIKEIESIENPKLIESPGKEKQSPDPTLLLYRELPMVKNEEMIIKKIREENDFEEYDTMTLINDLGKEIRYLKAQFKIEKSKSKALTKTASWKDRTWMITSMITLKLMTKKIWKEKSNNKSVTPQKPEQHKDTKEKDDDIIMKPSDAEIKILNKELDRVIFSCNTRMQPIVDEENEPDGNNKRKKNRSDTTYRTKFGATNPTEPKPKRKGASLPKK</sequence>
<feature type="region of interest" description="Disordered" evidence="1">
    <location>
        <begin position="468"/>
        <end position="494"/>
    </location>
</feature>
<evidence type="ECO:0000313" key="4">
    <source>
        <dbReference type="Proteomes" id="UP000247702"/>
    </source>
</evidence>
<feature type="compositionally biased region" description="Basic and acidic residues" evidence="1">
    <location>
        <begin position="479"/>
        <end position="494"/>
    </location>
</feature>
<organism evidence="2 4">
    <name type="scientific">Rhizophagus clarus</name>
    <dbReference type="NCBI Taxonomy" id="94130"/>
    <lineage>
        <taxon>Eukaryota</taxon>
        <taxon>Fungi</taxon>
        <taxon>Fungi incertae sedis</taxon>
        <taxon>Mucoromycota</taxon>
        <taxon>Glomeromycotina</taxon>
        <taxon>Glomeromycetes</taxon>
        <taxon>Glomerales</taxon>
        <taxon>Glomeraceae</taxon>
        <taxon>Rhizophagus</taxon>
    </lineage>
</organism>
<name>A0A2Z6S9S5_9GLOM</name>
<evidence type="ECO:0000313" key="2">
    <source>
        <dbReference type="EMBL" id="GBC05712.1"/>
    </source>
</evidence>
<dbReference type="Proteomes" id="UP000247702">
    <property type="component" value="Unassembled WGS sequence"/>
</dbReference>
<comment type="caution">
    <text evidence="2">The sequence shown here is derived from an EMBL/GenBank/DDBJ whole genome shotgun (WGS) entry which is preliminary data.</text>
</comment>
<reference evidence="2 4" key="1">
    <citation type="submission" date="2017-11" db="EMBL/GenBank/DDBJ databases">
        <title>The genome of Rhizophagus clarus HR1 reveals common genetic basis of auxotrophy among arbuscular mycorrhizal fungi.</title>
        <authorList>
            <person name="Kobayashi Y."/>
        </authorList>
    </citation>
    <scope>NUCLEOTIDE SEQUENCE [LARGE SCALE GENOMIC DNA]</scope>
    <source>
        <strain evidence="2 4">HR1</strain>
    </source>
</reference>
<dbReference type="AlphaFoldDB" id="A0A2Z6S9S5"/>
<keyword evidence="4" id="KW-1185">Reference proteome</keyword>
<dbReference type="EMBL" id="BLAL01000006">
    <property type="protein sequence ID" value="GES73557.1"/>
    <property type="molecule type" value="Genomic_DNA"/>
</dbReference>
<protein>
    <submittedName>
        <fullName evidence="2">Uncharacterized protein</fullName>
    </submittedName>
</protein>
<gene>
    <name evidence="3" type="ORF">RCL2_000108400</name>
    <name evidence="2" type="ORF">RclHR1_06390012</name>
</gene>
<feature type="compositionally biased region" description="Polar residues" evidence="1">
    <location>
        <begin position="545"/>
        <end position="554"/>
    </location>
</feature>